<reference evidence="2 3" key="1">
    <citation type="submission" date="2020-08" db="EMBL/GenBank/DDBJ databases">
        <title>Cohnella phylogeny.</title>
        <authorList>
            <person name="Dunlap C."/>
        </authorList>
    </citation>
    <scope>NUCLEOTIDE SEQUENCE [LARGE SCALE GENOMIC DNA]</scope>
    <source>
        <strain evidence="2 3">DSM 103658</strain>
    </source>
</reference>
<evidence type="ECO:0000313" key="2">
    <source>
        <dbReference type="EMBL" id="MBB6679386.1"/>
    </source>
</evidence>
<evidence type="ECO:0000313" key="3">
    <source>
        <dbReference type="Proteomes" id="UP000574133"/>
    </source>
</evidence>
<dbReference type="AlphaFoldDB" id="A0A841TG96"/>
<accession>A0A841TG96</accession>
<gene>
    <name evidence="2" type="ORF">H4Q31_19050</name>
</gene>
<proteinExistence type="predicted"/>
<protein>
    <submittedName>
        <fullName evidence="2">Uncharacterized protein</fullName>
    </submittedName>
</protein>
<organism evidence="2 3">
    <name type="scientific">Cohnella lubricantis</name>
    <dbReference type="NCBI Taxonomy" id="2163172"/>
    <lineage>
        <taxon>Bacteria</taxon>
        <taxon>Bacillati</taxon>
        <taxon>Bacillota</taxon>
        <taxon>Bacilli</taxon>
        <taxon>Bacillales</taxon>
        <taxon>Paenibacillaceae</taxon>
        <taxon>Cohnella</taxon>
    </lineage>
</organism>
<comment type="caution">
    <text evidence="2">The sequence shown here is derived from an EMBL/GenBank/DDBJ whole genome shotgun (WGS) entry which is preliminary data.</text>
</comment>
<dbReference type="Proteomes" id="UP000574133">
    <property type="component" value="Unassembled WGS sequence"/>
</dbReference>
<evidence type="ECO:0000256" key="1">
    <source>
        <dbReference type="SAM" id="MobiDB-lite"/>
    </source>
</evidence>
<dbReference type="InterPro" id="IPR046118">
    <property type="entry name" value="DUF6115"/>
</dbReference>
<dbReference type="RefSeq" id="WP_185180646.1">
    <property type="nucleotide sequence ID" value="NZ_CBCSEP010000013.1"/>
</dbReference>
<sequence length="202" mass="21888">MEPWHTLVIIGAAIAGYGWLLPKPKQGEAGEAAALQSDEAYDRLLEDLEAENRELVDAVASFKKEQDDTVRRLGLRIRELETQMVEWRAQGQASESQQSATSAASTDSAVSAEPHGPAALSSSASASDLASVPDLEAKPHLAAEEADLHNLVPQSIHARYAELLDLHSRGRSVEQIAKTLGLNKGEVQLILQLAKREEEQHA</sequence>
<feature type="compositionally biased region" description="Low complexity" evidence="1">
    <location>
        <begin position="89"/>
        <end position="125"/>
    </location>
</feature>
<feature type="region of interest" description="Disordered" evidence="1">
    <location>
        <begin position="88"/>
        <end position="125"/>
    </location>
</feature>
<dbReference type="Pfam" id="PF19610">
    <property type="entry name" value="DUF6115"/>
    <property type="match status" value="1"/>
</dbReference>
<name>A0A841TG96_9BACL</name>
<dbReference type="EMBL" id="JACJVN010000081">
    <property type="protein sequence ID" value="MBB6679386.1"/>
    <property type="molecule type" value="Genomic_DNA"/>
</dbReference>
<keyword evidence="3" id="KW-1185">Reference proteome</keyword>